<organism evidence="5 6">
    <name type="scientific">Acanthosepion pharaonis</name>
    <name type="common">Pharaoh cuttlefish</name>
    <name type="synonym">Sepia pharaonis</name>
    <dbReference type="NCBI Taxonomy" id="158019"/>
    <lineage>
        <taxon>Eukaryota</taxon>
        <taxon>Metazoa</taxon>
        <taxon>Spiralia</taxon>
        <taxon>Lophotrochozoa</taxon>
        <taxon>Mollusca</taxon>
        <taxon>Cephalopoda</taxon>
        <taxon>Coleoidea</taxon>
        <taxon>Decapodiformes</taxon>
        <taxon>Sepiida</taxon>
        <taxon>Sepiina</taxon>
        <taxon>Sepiidae</taxon>
        <taxon>Acanthosepion</taxon>
    </lineage>
</organism>
<keyword evidence="3" id="KW-0812">Transmembrane</keyword>
<sequence length="701" mass="76105">MMKAKGKGKEKKATPVKLASHENHKAQIIEPPDGGWGWVVMFASLLCNVIVDGVCLSYGSIKQVFEDYFGASATASALVGSLLAGCYLMMGPFVSTLANKYGCRKVTIAGSLFAAAAFFISSFSTNIQMLIITYGVLGGIGFGLIYLPSIVIIGYWFEKKRAFATGVAVCGTGLGTFLFPPIIEYLLQRYNWQGSTLIISALILNCAVCGALFRPVRPQAKRMKRGFVAQGSIMKALIEEKKRQRTISNGSLDNCIITKDNRLIKLERIGSNRSSIASYFTKSKSPYSSKCPSKNSLLPPNIVVESLKNGNAGSTKPLSTNFLRPPMFPSMEIPEGSKSVPGSTMCMPKAQSCDSLTLEDPWDKLSEEGSLSTRSLSYVGVSDSRMEVNDEPAEQQSLPNSNSASPCESRCESRLTINSYPEDTRKYLLYDKRQDLPPCLMGSSLVSITKFQASIRSLDSIYENTGHSIKLFQMIQEIIDLSLFKNVTFCLLLTSSFLSMLGFFIPVFYLPTLAKQVGMDSQASSYLVSVSGVTNIIGRLLSGFLADRPVFGALHINNTALIVVGLATVFCPFLKDQTTLNIYSGIYGLGIAAFVSLRSILLVDLIGLDRLTNSFGLLILFQGIASMAGSPLGGYLKDMTGNVNATFYMSGAMLTLSGILSLPLNRLKNWQEERNKASPEEVPINDTVKTESPSDSGVSVT</sequence>
<dbReference type="CDD" id="cd17352">
    <property type="entry name" value="MFS_MCT_SLC16"/>
    <property type="match status" value="1"/>
</dbReference>
<feature type="compositionally biased region" description="Polar residues" evidence="2">
    <location>
        <begin position="394"/>
        <end position="406"/>
    </location>
</feature>
<feature type="transmembrane region" description="Helical" evidence="3">
    <location>
        <begin position="35"/>
        <end position="61"/>
    </location>
</feature>
<feature type="transmembrane region" description="Helical" evidence="3">
    <location>
        <begin position="73"/>
        <end position="94"/>
    </location>
</feature>
<feature type="compositionally biased region" description="Polar residues" evidence="2">
    <location>
        <begin position="690"/>
        <end position="701"/>
    </location>
</feature>
<evidence type="ECO:0000256" key="3">
    <source>
        <dbReference type="SAM" id="Phobius"/>
    </source>
</evidence>
<dbReference type="InterPro" id="IPR036259">
    <property type="entry name" value="MFS_trans_sf"/>
</dbReference>
<evidence type="ECO:0000313" key="6">
    <source>
        <dbReference type="Proteomes" id="UP000597762"/>
    </source>
</evidence>
<dbReference type="AlphaFoldDB" id="A0A812DWE7"/>
<accession>A0A812DWE7</accession>
<reference evidence="5" key="1">
    <citation type="submission" date="2021-01" db="EMBL/GenBank/DDBJ databases">
        <authorList>
            <person name="Li R."/>
            <person name="Bekaert M."/>
        </authorList>
    </citation>
    <scope>NUCLEOTIDE SEQUENCE</scope>
    <source>
        <strain evidence="5">Farmed</strain>
    </source>
</reference>
<evidence type="ECO:0000313" key="5">
    <source>
        <dbReference type="EMBL" id="CAE1309366.1"/>
    </source>
</evidence>
<keyword evidence="6" id="KW-1185">Reference proteome</keyword>
<dbReference type="Pfam" id="PF07690">
    <property type="entry name" value="MFS_1"/>
    <property type="match status" value="2"/>
</dbReference>
<dbReference type="Gene3D" id="1.20.1250.20">
    <property type="entry name" value="MFS general substrate transporter like domains"/>
    <property type="match status" value="2"/>
</dbReference>
<keyword evidence="3" id="KW-1133">Transmembrane helix</keyword>
<comment type="subcellular location">
    <subcellularLocation>
        <location evidence="1">Membrane</location>
        <topology evidence="1">Multi-pass membrane protein</topology>
    </subcellularLocation>
</comment>
<feature type="transmembrane region" description="Helical" evidence="3">
    <location>
        <begin position="106"/>
        <end position="125"/>
    </location>
</feature>
<feature type="region of interest" description="Disordered" evidence="2">
    <location>
        <begin position="384"/>
        <end position="408"/>
    </location>
</feature>
<dbReference type="OrthoDB" id="6509908at2759"/>
<dbReference type="SUPFAM" id="SSF103473">
    <property type="entry name" value="MFS general substrate transporter"/>
    <property type="match status" value="1"/>
</dbReference>
<dbReference type="InterPro" id="IPR020846">
    <property type="entry name" value="MFS_dom"/>
</dbReference>
<comment type="caution">
    <text evidence="5">The sequence shown here is derived from an EMBL/GenBank/DDBJ whole genome shotgun (WGS) entry which is preliminary data.</text>
</comment>
<dbReference type="InterPro" id="IPR050327">
    <property type="entry name" value="Proton-linked_MCT"/>
</dbReference>
<evidence type="ECO:0000256" key="1">
    <source>
        <dbReference type="ARBA" id="ARBA00004141"/>
    </source>
</evidence>
<feature type="transmembrane region" description="Helical" evidence="3">
    <location>
        <begin position="615"/>
        <end position="633"/>
    </location>
</feature>
<feature type="transmembrane region" description="Helical" evidence="3">
    <location>
        <begin position="195"/>
        <end position="216"/>
    </location>
</feature>
<feature type="transmembrane region" description="Helical" evidence="3">
    <location>
        <begin position="645"/>
        <end position="664"/>
    </location>
</feature>
<dbReference type="Proteomes" id="UP000597762">
    <property type="component" value="Unassembled WGS sequence"/>
</dbReference>
<feature type="region of interest" description="Disordered" evidence="2">
    <location>
        <begin position="674"/>
        <end position="701"/>
    </location>
</feature>
<protein>
    <recommendedName>
        <fullName evidence="4">Major facilitator superfamily (MFS) profile domain-containing protein</fullName>
    </recommendedName>
</protein>
<gene>
    <name evidence="5" type="ORF">SPHA_61082</name>
</gene>
<dbReference type="PROSITE" id="PS50850">
    <property type="entry name" value="MFS"/>
    <property type="match status" value="1"/>
</dbReference>
<feature type="transmembrane region" description="Helical" evidence="3">
    <location>
        <begin position="131"/>
        <end position="156"/>
    </location>
</feature>
<keyword evidence="3" id="KW-0472">Membrane</keyword>
<dbReference type="PANTHER" id="PTHR11360:SF284">
    <property type="entry name" value="EG:103B4.3 PROTEIN-RELATED"/>
    <property type="match status" value="1"/>
</dbReference>
<name>A0A812DWE7_ACAPH</name>
<feature type="transmembrane region" description="Helical" evidence="3">
    <location>
        <begin position="554"/>
        <end position="575"/>
    </location>
</feature>
<dbReference type="PANTHER" id="PTHR11360">
    <property type="entry name" value="MONOCARBOXYLATE TRANSPORTER"/>
    <property type="match status" value="1"/>
</dbReference>
<dbReference type="GO" id="GO:0016020">
    <property type="term" value="C:membrane"/>
    <property type="evidence" value="ECO:0007669"/>
    <property type="project" value="UniProtKB-SubCell"/>
</dbReference>
<feature type="transmembrane region" description="Helical" evidence="3">
    <location>
        <begin position="581"/>
        <end position="603"/>
    </location>
</feature>
<dbReference type="EMBL" id="CAHIKZ030004289">
    <property type="protein sequence ID" value="CAE1309366.1"/>
    <property type="molecule type" value="Genomic_DNA"/>
</dbReference>
<dbReference type="GO" id="GO:0008028">
    <property type="term" value="F:monocarboxylic acid transmembrane transporter activity"/>
    <property type="evidence" value="ECO:0007669"/>
    <property type="project" value="TreeGrafter"/>
</dbReference>
<evidence type="ECO:0000259" key="4">
    <source>
        <dbReference type="PROSITE" id="PS50850"/>
    </source>
</evidence>
<dbReference type="InterPro" id="IPR011701">
    <property type="entry name" value="MFS"/>
</dbReference>
<proteinExistence type="predicted"/>
<feature type="transmembrane region" description="Helical" evidence="3">
    <location>
        <begin position="489"/>
        <end position="511"/>
    </location>
</feature>
<evidence type="ECO:0000256" key="2">
    <source>
        <dbReference type="SAM" id="MobiDB-lite"/>
    </source>
</evidence>
<feature type="transmembrane region" description="Helical" evidence="3">
    <location>
        <begin position="163"/>
        <end position="183"/>
    </location>
</feature>
<feature type="domain" description="Major facilitator superfamily (MFS) profile" evidence="4">
    <location>
        <begin position="488"/>
        <end position="701"/>
    </location>
</feature>